<reference evidence="2 3" key="1">
    <citation type="journal article" date="2016" name="Nat. Commun.">
        <title>Thousands of microbial genomes shed light on interconnected biogeochemical processes in an aquifer system.</title>
        <authorList>
            <person name="Anantharaman K."/>
            <person name="Brown C.T."/>
            <person name="Hug L.A."/>
            <person name="Sharon I."/>
            <person name="Castelle C.J."/>
            <person name="Probst A.J."/>
            <person name="Thomas B.C."/>
            <person name="Singh A."/>
            <person name="Wilkins M.J."/>
            <person name="Karaoz U."/>
            <person name="Brodie E.L."/>
            <person name="Williams K.H."/>
            <person name="Hubbard S.S."/>
            <person name="Banfield J.F."/>
        </authorList>
    </citation>
    <scope>NUCLEOTIDE SEQUENCE [LARGE SCALE GENOMIC DNA]</scope>
</reference>
<evidence type="ECO:0000313" key="3">
    <source>
        <dbReference type="Proteomes" id="UP000177418"/>
    </source>
</evidence>
<dbReference type="Proteomes" id="UP000177418">
    <property type="component" value="Unassembled WGS sequence"/>
</dbReference>
<comment type="caution">
    <text evidence="2">The sequence shown here is derived from an EMBL/GenBank/DDBJ whole genome shotgun (WGS) entry which is preliminary data.</text>
</comment>
<sequence length="120" mass="12828">MANRSTSAVAGRPGPTSARRRPTAKLAIGAPKTKDRSSLIQQSNQAGPAKQTAATPAPERRCCELQLGAGPGQMVSRPCEITPRPAPQQRRSSPHRIQLRRDEEVLIIPRRGTAATKTSG</sequence>
<accession>A0A1F7JIK6</accession>
<name>A0A1F7JIK6_9BACT</name>
<dbReference type="AlphaFoldDB" id="A0A1F7JIK6"/>
<organism evidence="2 3">
    <name type="scientific">Candidatus Roizmanbacteria bacterium RIFCSPLOWO2_02_FULL_36_11</name>
    <dbReference type="NCBI Taxonomy" id="1802071"/>
    <lineage>
        <taxon>Bacteria</taxon>
        <taxon>Candidatus Roizmaniibacteriota</taxon>
    </lineage>
</organism>
<feature type="region of interest" description="Disordered" evidence="1">
    <location>
        <begin position="1"/>
        <end position="102"/>
    </location>
</feature>
<gene>
    <name evidence="2" type="ORF">A3H78_01150</name>
</gene>
<evidence type="ECO:0000313" key="2">
    <source>
        <dbReference type="EMBL" id="OGK55448.1"/>
    </source>
</evidence>
<evidence type="ECO:0000256" key="1">
    <source>
        <dbReference type="SAM" id="MobiDB-lite"/>
    </source>
</evidence>
<dbReference type="EMBL" id="MGAV01000003">
    <property type="protein sequence ID" value="OGK55448.1"/>
    <property type="molecule type" value="Genomic_DNA"/>
</dbReference>
<protein>
    <submittedName>
        <fullName evidence="2">Uncharacterized protein</fullName>
    </submittedName>
</protein>
<proteinExistence type="predicted"/>